<proteinExistence type="predicted"/>
<evidence type="ECO:0000313" key="3">
    <source>
        <dbReference type="Proteomes" id="UP001176941"/>
    </source>
</evidence>
<dbReference type="Proteomes" id="UP001176941">
    <property type="component" value="Chromosome 6"/>
</dbReference>
<gene>
    <name evidence="2" type="ORF">MRATA1EN1_LOCUS26200</name>
</gene>
<evidence type="ECO:0000313" key="2">
    <source>
        <dbReference type="EMBL" id="CAI9177238.1"/>
    </source>
</evidence>
<sequence>MKTFSRLRISSNSEVSVSKKALLQATIPNGAFDSENINKPSLLPKPASTRSPEMRQDLRPCLGLLEARLSPPVPRDHEEQAFLSCYSSCLTSLLRSCHLSLAWVLNADLTHPWGPGSSIGALSTPGPPRHTVTALLRDQDKVLPHGICTGKFHHPPGKHDATLWAQRGIPAGGTWAGSAVFGRCSSSKPCAPPPLQRLMLERELIFLARSVLSEL</sequence>
<organism evidence="2 3">
    <name type="scientific">Rangifer tarandus platyrhynchus</name>
    <name type="common">Svalbard reindeer</name>
    <dbReference type="NCBI Taxonomy" id="3082113"/>
    <lineage>
        <taxon>Eukaryota</taxon>
        <taxon>Metazoa</taxon>
        <taxon>Chordata</taxon>
        <taxon>Craniata</taxon>
        <taxon>Vertebrata</taxon>
        <taxon>Euteleostomi</taxon>
        <taxon>Mammalia</taxon>
        <taxon>Eutheria</taxon>
        <taxon>Laurasiatheria</taxon>
        <taxon>Artiodactyla</taxon>
        <taxon>Ruminantia</taxon>
        <taxon>Pecora</taxon>
        <taxon>Cervidae</taxon>
        <taxon>Odocoileinae</taxon>
        <taxon>Rangifer</taxon>
    </lineage>
</organism>
<name>A0ABN8ZUN7_RANTA</name>
<reference evidence="2" key="1">
    <citation type="submission" date="2023-04" db="EMBL/GenBank/DDBJ databases">
        <authorList>
            <consortium name="ELIXIR-Norway"/>
        </authorList>
    </citation>
    <scope>NUCLEOTIDE SEQUENCE [LARGE SCALE GENOMIC DNA]</scope>
</reference>
<feature type="region of interest" description="Disordered" evidence="1">
    <location>
        <begin position="34"/>
        <end position="54"/>
    </location>
</feature>
<protein>
    <submittedName>
        <fullName evidence="2">Uncharacterized protein</fullName>
    </submittedName>
</protein>
<dbReference type="EMBL" id="OX459942">
    <property type="protein sequence ID" value="CAI9177238.1"/>
    <property type="molecule type" value="Genomic_DNA"/>
</dbReference>
<keyword evidence="3" id="KW-1185">Reference proteome</keyword>
<accession>A0ABN8ZUN7</accession>
<evidence type="ECO:0000256" key="1">
    <source>
        <dbReference type="SAM" id="MobiDB-lite"/>
    </source>
</evidence>